<dbReference type="PRINTS" id="PR00080">
    <property type="entry name" value="SDRFAMILY"/>
</dbReference>
<name>A0ABS4Q9T8_9NOCA</name>
<dbReference type="EMBL" id="JAGGMR010000001">
    <property type="protein sequence ID" value="MBP2188461.1"/>
    <property type="molecule type" value="Genomic_DNA"/>
</dbReference>
<dbReference type="InterPro" id="IPR000073">
    <property type="entry name" value="AB_hydrolase_1"/>
</dbReference>
<reference evidence="4 5" key="1">
    <citation type="submission" date="2021-03" db="EMBL/GenBank/DDBJ databases">
        <title>Sequencing the genomes of 1000 actinobacteria strains.</title>
        <authorList>
            <person name="Klenk H.-P."/>
        </authorList>
    </citation>
    <scope>NUCLEOTIDE SEQUENCE [LARGE SCALE GENOMIC DNA]</scope>
    <source>
        <strain evidence="4 5">DSM 45516</strain>
    </source>
</reference>
<dbReference type="Gene3D" id="3.40.50.1820">
    <property type="entry name" value="alpha/beta hydrolase"/>
    <property type="match status" value="1"/>
</dbReference>
<accession>A0ABS4Q9T8</accession>
<dbReference type="InterPro" id="IPR057326">
    <property type="entry name" value="KR_dom"/>
</dbReference>
<comment type="similarity">
    <text evidence="1">Belongs to the short-chain dehydrogenases/reductases (SDR) family.</text>
</comment>
<sequence length="584" mass="63602">MVVQHLVRNGAVDIAVYEQGTPDGPTLLLLHGWPDTHHLWDNVAPEFLDRFRVLSVDNRGHGASTNPPGSLDISVEKLAQDYVAVIEELSPDEPVHVLAHDWGSVAMWEIVCRPDARRLVASFTSVSGPSLAHTAQWARSRLARPTPRNIALPLAQLGSFAYSTILALPALPHAAIRTTMSEERWRAILSNSEGARPDKIHLAPTFKQDMVNGLRIYRATWFANPLRARDARTEVPVQIIIGTRDPAVRQSAYSDEDRWAEEVWLRVVKGGHWLPFSHPELLASATVELIDATAGAPPARSLRRARMGAHRRPFEDQLVVITGGGSGIGRETALAFARDGAEIVVSDIDMAAAEDTVGLIAGAGGMGHAYRLDVSDAAAVARHADEVLAVHGVPDVLINNAGIGQAGRFLDTSAEDFQRVLDVNLSGVVNGCRAFAGAMADRGLGGHIVNLASMAAYTPQQGFTAYSTSKAAVFMFSDCLRTELAAAGIGVSTICPGIVHTNIVRTTRMAGVSPAQEARMRERYDRLYRMRGYTPDKVAAQIVRAVQKNKKIVPVTPESRAQYYLWRFAPGLVRFVTERTRLVR</sequence>
<gene>
    <name evidence="4" type="ORF">BJ987_001362</name>
</gene>
<dbReference type="InterPro" id="IPR036291">
    <property type="entry name" value="NAD(P)-bd_dom_sf"/>
</dbReference>
<evidence type="ECO:0000256" key="2">
    <source>
        <dbReference type="ARBA" id="ARBA00023002"/>
    </source>
</evidence>
<evidence type="ECO:0000313" key="5">
    <source>
        <dbReference type="Proteomes" id="UP001519325"/>
    </source>
</evidence>
<proteinExistence type="inferred from homology"/>
<dbReference type="SMART" id="SM00822">
    <property type="entry name" value="PKS_KR"/>
    <property type="match status" value="1"/>
</dbReference>
<evidence type="ECO:0000259" key="3">
    <source>
        <dbReference type="SMART" id="SM00822"/>
    </source>
</evidence>
<dbReference type="InterPro" id="IPR002347">
    <property type="entry name" value="SDR_fam"/>
</dbReference>
<dbReference type="InterPro" id="IPR020904">
    <property type="entry name" value="Sc_DH/Rdtase_CS"/>
</dbReference>
<dbReference type="PROSITE" id="PS00061">
    <property type="entry name" value="ADH_SHORT"/>
    <property type="match status" value="1"/>
</dbReference>
<evidence type="ECO:0000313" key="4">
    <source>
        <dbReference type="EMBL" id="MBP2188461.1"/>
    </source>
</evidence>
<dbReference type="Gene3D" id="3.40.50.720">
    <property type="entry name" value="NAD(P)-binding Rossmann-like Domain"/>
    <property type="match status" value="1"/>
</dbReference>
<dbReference type="InterPro" id="IPR029058">
    <property type="entry name" value="AB_hydrolase_fold"/>
</dbReference>
<dbReference type="Pfam" id="PF00106">
    <property type="entry name" value="adh_short"/>
    <property type="match status" value="1"/>
</dbReference>
<dbReference type="Proteomes" id="UP001519325">
    <property type="component" value="Unassembled WGS sequence"/>
</dbReference>
<dbReference type="PANTHER" id="PTHR43391:SF12">
    <property type="entry name" value="OXIDOREDUCTASE EPHD-RELATED"/>
    <property type="match status" value="1"/>
</dbReference>
<keyword evidence="2" id="KW-0560">Oxidoreductase</keyword>
<dbReference type="PANTHER" id="PTHR43391">
    <property type="entry name" value="RETINOL DEHYDROGENASE-RELATED"/>
    <property type="match status" value="1"/>
</dbReference>
<organism evidence="4 5">
    <name type="scientific">Nocardia goodfellowii</name>
    <dbReference type="NCBI Taxonomy" id="882446"/>
    <lineage>
        <taxon>Bacteria</taxon>
        <taxon>Bacillati</taxon>
        <taxon>Actinomycetota</taxon>
        <taxon>Actinomycetes</taxon>
        <taxon>Mycobacteriales</taxon>
        <taxon>Nocardiaceae</taxon>
        <taxon>Nocardia</taxon>
    </lineage>
</organism>
<keyword evidence="5" id="KW-1185">Reference proteome</keyword>
<dbReference type="SUPFAM" id="SSF53474">
    <property type="entry name" value="alpha/beta-Hydrolases"/>
    <property type="match status" value="1"/>
</dbReference>
<dbReference type="CDD" id="cd05233">
    <property type="entry name" value="SDR_c"/>
    <property type="match status" value="1"/>
</dbReference>
<dbReference type="NCBIfam" id="NF004514">
    <property type="entry name" value="PRK05855.1"/>
    <property type="match status" value="1"/>
</dbReference>
<dbReference type="SUPFAM" id="SSF51735">
    <property type="entry name" value="NAD(P)-binding Rossmann-fold domains"/>
    <property type="match status" value="1"/>
</dbReference>
<feature type="domain" description="Ketoreductase" evidence="3">
    <location>
        <begin position="317"/>
        <end position="497"/>
    </location>
</feature>
<dbReference type="PRINTS" id="PR00081">
    <property type="entry name" value="GDHRDH"/>
</dbReference>
<dbReference type="RefSeq" id="WP_209885737.1">
    <property type="nucleotide sequence ID" value="NZ_JAGGMR010000001.1"/>
</dbReference>
<dbReference type="Pfam" id="PF00561">
    <property type="entry name" value="Abhydrolase_1"/>
    <property type="match status" value="1"/>
</dbReference>
<protein>
    <submittedName>
        <fullName evidence="4">NAD(P)-dependent dehydrogenase (Short-subunit alcohol dehydrogenase family)/pimeloyl-ACP methyl ester carboxylesterase</fullName>
    </submittedName>
</protein>
<comment type="caution">
    <text evidence="4">The sequence shown here is derived from an EMBL/GenBank/DDBJ whole genome shotgun (WGS) entry which is preliminary data.</text>
</comment>
<evidence type="ECO:0000256" key="1">
    <source>
        <dbReference type="ARBA" id="ARBA00006484"/>
    </source>
</evidence>